<dbReference type="GO" id="GO:0008270">
    <property type="term" value="F:zinc ion binding"/>
    <property type="evidence" value="ECO:0007669"/>
    <property type="project" value="UniProtKB-KW"/>
</dbReference>
<feature type="compositionally biased region" description="Low complexity" evidence="7">
    <location>
        <begin position="44"/>
        <end position="58"/>
    </location>
</feature>
<feature type="region of interest" description="Disordered" evidence="7">
    <location>
        <begin position="1081"/>
        <end position="1187"/>
    </location>
</feature>
<feature type="compositionally biased region" description="Basic and acidic residues" evidence="7">
    <location>
        <begin position="812"/>
        <end position="827"/>
    </location>
</feature>
<dbReference type="SMART" id="SM00184">
    <property type="entry name" value="RING"/>
    <property type="match status" value="1"/>
</dbReference>
<organism evidence="9 10">
    <name type="scientific">Tilletia walkeri</name>
    <dbReference type="NCBI Taxonomy" id="117179"/>
    <lineage>
        <taxon>Eukaryota</taxon>
        <taxon>Fungi</taxon>
        <taxon>Dikarya</taxon>
        <taxon>Basidiomycota</taxon>
        <taxon>Ustilaginomycotina</taxon>
        <taxon>Exobasidiomycetes</taxon>
        <taxon>Tilletiales</taxon>
        <taxon>Tilletiaceae</taxon>
        <taxon>Tilletia</taxon>
    </lineage>
</organism>
<dbReference type="InterPro" id="IPR017907">
    <property type="entry name" value="Znf_RING_CS"/>
</dbReference>
<dbReference type="InterPro" id="IPR039739">
    <property type="entry name" value="MAG2/RNF10"/>
</dbReference>
<feature type="region of interest" description="Disordered" evidence="7">
    <location>
        <begin position="844"/>
        <end position="908"/>
    </location>
</feature>
<evidence type="ECO:0000313" key="9">
    <source>
        <dbReference type="EMBL" id="KAE8267160.1"/>
    </source>
</evidence>
<dbReference type="InterPro" id="IPR001841">
    <property type="entry name" value="Znf_RING"/>
</dbReference>
<evidence type="ECO:0000256" key="5">
    <source>
        <dbReference type="ARBA" id="ARBA00022833"/>
    </source>
</evidence>
<gene>
    <name evidence="9" type="ORF">A4X09_0g5179</name>
</gene>
<dbReference type="Proteomes" id="UP000078113">
    <property type="component" value="Unassembled WGS sequence"/>
</dbReference>
<evidence type="ECO:0000256" key="4">
    <source>
        <dbReference type="ARBA" id="ARBA00022771"/>
    </source>
</evidence>
<evidence type="ECO:0000256" key="7">
    <source>
        <dbReference type="SAM" id="MobiDB-lite"/>
    </source>
</evidence>
<dbReference type="PANTHER" id="PTHR12983">
    <property type="entry name" value="RING FINGER 10 FAMILY MEMBER"/>
    <property type="match status" value="1"/>
</dbReference>
<dbReference type="Pfam" id="PF00097">
    <property type="entry name" value="zf-C3HC4"/>
    <property type="match status" value="1"/>
</dbReference>
<sequence>MSRPGPHAAALHHPHQHHPAALHSSASTAPNKTAAVSAANMAHTHGGTAASRSASSNNGGVGNSTGHSSGGGRRKQNASQSQNLNHLLSFTLPPRAPPPPAYARRSTRRAGGSGGGSSWQAYDKERYVNGQYRFLVKPTEDYTAHFADPDIYLPWSHIVQVLIPTSSALSSATTGLLPSQAADSADAGSATCPICLSPPSAPRITRCGHVFCYPCILHYLATSADASDGAATRSSASLASSSSTSGVSTPSRAAAFVPGAARIPSFSSQVSLAHSNSGVNTPTRTHPPPASAEATTATSLLPRLQKFSRCPICGDPVYARDLKAVKWWDARGAERKFTQGIQSDVSSSTSMPATSGNGEYLTLRLIERPHLTTLALPQSSTWPPKSFNAGQSSTSDRHASFLDPEIKHALDLDSSPSLLPVDAKRVHANKPTSTNLGGPISPDAAPWHFLPDVMTYAKLMLASPAYLLSSLAEDLSELAVERALLDGTQPGSGGIVDELGLVFVAMAERKVEEQMEKVRMELDTQWVRRRINAARAELVEHEEKSREDQEKEKERAEKTRLSRVKKGASRPEGALTNTAGDGDVSTSTGSPDELNPAVGHFLATRPTDPFFTPSTPADDEAVGEEDSAPRNTGRGQRTRRNINPPAPLSSSSLFYQAASGQNIFLHPLDIKVLRSQYNSYALFPRHLRVRVGGADESSVNAELRRRCKYLNHLPMSADVVFIEIDWEGMVAEAEVEARARHSSSQSGAEEEQDLEATVEALPRLPISEPKESSSSGPDTAITSSGLPIIQRATLKPYEQALRQRRQRRTDKARKEDRAKTRAEEADRVASAAALSNLNVAHHGVVNGGRRVQGHDIGASSGHSRHGGMSSRGRSDYDSSSIGGGTTQSDDQFGRSFNSNSEHGGGPGSFGSGAAFATFTGSTSPSFRDAAMVGAERVFPVHPGHEAETEEFPDILGGSSQRDHALEGPDEEHADYSSDEAAAANGSEHGTRPNLGGRKRTAVPGPATNTARRTVWGTPTAARPWTTASTTTNGNARQDADDYGWSEMDDAWMELEEEYILGAGNHGQRRMGGMTSLLNKESRGMNAQTTASGSAAGGPGSTMTTPTAATAKNHAKPSVSARGSSSSSSTAAIGFTTPAQASRTKDQVGQREHPVEADAETEAAATGGRKQKAKKKKLVLTAGGRGGR</sequence>
<dbReference type="GO" id="GO:0005737">
    <property type="term" value="C:cytoplasm"/>
    <property type="evidence" value="ECO:0007669"/>
    <property type="project" value="UniProtKB-SubCell"/>
</dbReference>
<evidence type="ECO:0000256" key="3">
    <source>
        <dbReference type="ARBA" id="ARBA00022723"/>
    </source>
</evidence>
<dbReference type="SUPFAM" id="SSF57850">
    <property type="entry name" value="RING/U-box"/>
    <property type="match status" value="1"/>
</dbReference>
<comment type="caution">
    <text evidence="9">The sequence shown here is derived from an EMBL/GenBank/DDBJ whole genome shotgun (WGS) entry which is preliminary data.</text>
</comment>
<protein>
    <recommendedName>
        <fullName evidence="8">RING-type domain-containing protein</fullName>
    </recommendedName>
</protein>
<name>A0A8X7N7W5_9BASI</name>
<reference evidence="9" key="1">
    <citation type="submission" date="2016-04" db="EMBL/GenBank/DDBJ databases">
        <authorList>
            <person name="Nguyen H.D."/>
            <person name="Samba Siva P."/>
            <person name="Cullis J."/>
            <person name="Levesque C.A."/>
            <person name="Hambleton S."/>
        </authorList>
    </citation>
    <scope>NUCLEOTIDE SEQUENCE</scope>
    <source>
        <strain evidence="9">DAOMC 236422</strain>
    </source>
</reference>
<feature type="compositionally biased region" description="Polar residues" evidence="7">
    <location>
        <begin position="886"/>
        <end position="901"/>
    </location>
</feature>
<dbReference type="PROSITE" id="PS50089">
    <property type="entry name" value="ZF_RING_2"/>
    <property type="match status" value="1"/>
</dbReference>
<dbReference type="PROSITE" id="PS00518">
    <property type="entry name" value="ZF_RING_1"/>
    <property type="match status" value="1"/>
</dbReference>
<feature type="compositionally biased region" description="Polar residues" evidence="7">
    <location>
        <begin position="772"/>
        <end position="785"/>
    </location>
</feature>
<feature type="compositionally biased region" description="Basic residues" evidence="7">
    <location>
        <begin position="1168"/>
        <end position="1177"/>
    </location>
</feature>
<feature type="region of interest" description="Disordered" evidence="7">
    <location>
        <begin position="539"/>
        <end position="647"/>
    </location>
</feature>
<dbReference type="InterPro" id="IPR013083">
    <property type="entry name" value="Znf_RING/FYVE/PHD"/>
</dbReference>
<dbReference type="InterPro" id="IPR018957">
    <property type="entry name" value="Znf_C3HC4_RING-type"/>
</dbReference>
<feature type="compositionally biased region" description="Polar residues" evidence="7">
    <location>
        <begin position="272"/>
        <end position="284"/>
    </location>
</feature>
<feature type="compositionally biased region" description="Polar residues" evidence="7">
    <location>
        <begin position="77"/>
        <end position="88"/>
    </location>
</feature>
<feature type="region of interest" description="Disordered" evidence="7">
    <location>
        <begin position="272"/>
        <end position="294"/>
    </location>
</feature>
<keyword evidence="5" id="KW-0862">Zinc</keyword>
<feature type="compositionally biased region" description="Basic residues" evidence="7">
    <location>
        <begin position="10"/>
        <end position="20"/>
    </location>
</feature>
<feature type="compositionally biased region" description="Acidic residues" evidence="7">
    <location>
        <begin position="617"/>
        <end position="626"/>
    </location>
</feature>
<dbReference type="GO" id="GO:0000976">
    <property type="term" value="F:transcription cis-regulatory region binding"/>
    <property type="evidence" value="ECO:0007669"/>
    <property type="project" value="TreeGrafter"/>
</dbReference>
<feature type="compositionally biased region" description="Basic and acidic residues" evidence="7">
    <location>
        <begin position="1142"/>
        <end position="1155"/>
    </location>
</feature>
<feature type="region of interest" description="Disordered" evidence="7">
    <location>
        <begin position="949"/>
        <end position="1014"/>
    </location>
</feature>
<feature type="compositionally biased region" description="Gly residues" evidence="7">
    <location>
        <begin position="59"/>
        <end position="71"/>
    </location>
</feature>
<keyword evidence="10" id="KW-1185">Reference proteome</keyword>
<feature type="domain" description="RING-type" evidence="8">
    <location>
        <begin position="192"/>
        <end position="216"/>
    </location>
</feature>
<keyword evidence="3" id="KW-0479">Metal-binding</keyword>
<feature type="compositionally biased region" description="Low complexity" evidence="7">
    <location>
        <begin position="21"/>
        <end position="30"/>
    </location>
</feature>
<evidence type="ECO:0000256" key="2">
    <source>
        <dbReference type="ARBA" id="ARBA00022490"/>
    </source>
</evidence>
<dbReference type="GO" id="GO:0045944">
    <property type="term" value="P:positive regulation of transcription by RNA polymerase II"/>
    <property type="evidence" value="ECO:0007669"/>
    <property type="project" value="TreeGrafter"/>
</dbReference>
<keyword evidence="2" id="KW-0963">Cytoplasm</keyword>
<feature type="region of interest" description="Disordered" evidence="7">
    <location>
        <begin position="1022"/>
        <end position="1041"/>
    </location>
</feature>
<feature type="region of interest" description="Disordered" evidence="7">
    <location>
        <begin position="1"/>
        <end position="120"/>
    </location>
</feature>
<dbReference type="EMBL" id="LWDG02000252">
    <property type="protein sequence ID" value="KAE8267160.1"/>
    <property type="molecule type" value="Genomic_DNA"/>
</dbReference>
<dbReference type="AlphaFoldDB" id="A0A8X7N7W5"/>
<feature type="compositionally biased region" description="Low complexity" evidence="7">
    <location>
        <begin position="1100"/>
        <end position="1131"/>
    </location>
</feature>
<feature type="compositionally biased region" description="Polar residues" evidence="7">
    <location>
        <begin position="575"/>
        <end position="590"/>
    </location>
</feature>
<reference evidence="9" key="2">
    <citation type="journal article" date="2019" name="IMA Fungus">
        <title>Genome sequencing and comparison of five Tilletia species to identify candidate genes for the detection of regulated species infecting wheat.</title>
        <authorList>
            <person name="Nguyen H.D.T."/>
            <person name="Sultana T."/>
            <person name="Kesanakurti P."/>
            <person name="Hambleton S."/>
        </authorList>
    </citation>
    <scope>NUCLEOTIDE SEQUENCE</scope>
    <source>
        <strain evidence="9">DAOMC 236422</strain>
    </source>
</reference>
<feature type="compositionally biased region" description="Basic residues" evidence="7">
    <location>
        <begin position="802"/>
        <end position="811"/>
    </location>
</feature>
<feature type="compositionally biased region" description="Polar residues" evidence="7">
    <location>
        <begin position="1025"/>
        <end position="1035"/>
    </location>
</feature>
<feature type="compositionally biased region" description="Basic and acidic residues" evidence="7">
    <location>
        <begin position="539"/>
        <end position="560"/>
    </location>
</feature>
<dbReference type="Gene3D" id="3.30.40.10">
    <property type="entry name" value="Zinc/RING finger domain, C3HC4 (zinc finger)"/>
    <property type="match status" value="1"/>
</dbReference>
<evidence type="ECO:0000256" key="6">
    <source>
        <dbReference type="PROSITE-ProRule" id="PRU00175"/>
    </source>
</evidence>
<keyword evidence="4 6" id="KW-0863">Zinc-finger</keyword>
<feature type="region of interest" description="Disordered" evidence="7">
    <location>
        <begin position="766"/>
        <end position="827"/>
    </location>
</feature>
<evidence type="ECO:0000259" key="8">
    <source>
        <dbReference type="PROSITE" id="PS50089"/>
    </source>
</evidence>
<proteinExistence type="predicted"/>
<dbReference type="PANTHER" id="PTHR12983:SF9">
    <property type="entry name" value="E3 UBIQUITIN-PROTEIN LIGASE RNF10"/>
    <property type="match status" value="1"/>
</dbReference>
<evidence type="ECO:0000256" key="1">
    <source>
        <dbReference type="ARBA" id="ARBA00004496"/>
    </source>
</evidence>
<comment type="subcellular location">
    <subcellularLocation>
        <location evidence="1">Cytoplasm</location>
    </subcellularLocation>
</comment>
<accession>A0A8X7N7W5</accession>
<evidence type="ECO:0000313" key="10">
    <source>
        <dbReference type="Proteomes" id="UP000078113"/>
    </source>
</evidence>